<feature type="region of interest" description="Disordered" evidence="2">
    <location>
        <begin position="226"/>
        <end position="266"/>
    </location>
</feature>
<feature type="region of interest" description="Disordered" evidence="2">
    <location>
        <begin position="314"/>
        <end position="336"/>
    </location>
</feature>
<sequence length="822" mass="89937">MTFGDRSQLADNQDYTRSHRTVPSVEYHQPPPSQRAPSFGNEPGRPPEGATGGTERKRRGSFSSLLRRSPSSHGKNKSNTTPLDAPPLPPVTRIAQVQAEAAQSHSHPPSHSPPQAQSHLHARSGSGFSNGYEYQSAFGKNVEGHSAPSSPLPHPPRTHSRNVLTPDDTMFRTSSKARQAEQERLDALAQQVQASRPPPRLPSINDFYAADQRPDSFQIFSNQYHPSTAPPVRPPATTANFSRPGQIANSMSSSSNHTNSSSPAYNLRTGNAFAQQASVSPAVGSAPTRIGSNGEYVTGALDRNESMAHRGRYSYTSSSMMQPVNNAVNSPRRVRRRKDPTPFNVLVVGARNSGKTSFISFLRHSLALPVNRQPYDTTSTGDSQINASKSAFVSHYLETELDGERVGLTLWDSAGLEKHLIDLQLRETTGFVESKFEETFVEEQKVNRSPGAKDTHIHCVFFLLEPNKLDNNVNAFRNGKPATTAAEVLEVLDDDMDLQVIRALWGKTTVIPVISKADTLTAAHMAFLKRSIWKALKAASLDPIEALELEEDEGEEEYEDAEEAVGGSRTYGDTDTSESDILDEYDSNSSNSAPRPSKPSRSTHNRQSSLVDAATSNRDNDETPYIPMSFLSPDLYDLPPYAGSFPHANKHAKIGRKYAWGFADPYDPEHCDFVRLRDSIFGEWRQDLRELARTKWYENWRTLRLRDLPGRGTRRVKGGITPTGVVPREGRMASGGGVGGGGVRQASGEVGAGGDPVPRSVSRTLSEEANGGRETGQQYGESRGPSKAERMMGISVGQGEALQAMPSDSRMGEMVRGVESYQ</sequence>
<proteinExistence type="inferred from homology"/>
<dbReference type="InterPro" id="IPR027417">
    <property type="entry name" value="P-loop_NTPase"/>
</dbReference>
<dbReference type="SUPFAM" id="SSF52540">
    <property type="entry name" value="P-loop containing nucleoside triphosphate hydrolases"/>
    <property type="match status" value="1"/>
</dbReference>
<dbReference type="Gene3D" id="3.40.50.300">
    <property type="entry name" value="P-loop containing nucleotide triphosphate hydrolases"/>
    <property type="match status" value="1"/>
</dbReference>
<dbReference type="GO" id="GO:0005525">
    <property type="term" value="F:GTP binding"/>
    <property type="evidence" value="ECO:0007669"/>
    <property type="project" value="UniProtKB-KW"/>
</dbReference>
<feature type="domain" description="Septin-type G" evidence="3">
    <location>
        <begin position="339"/>
        <end position="707"/>
    </location>
</feature>
<evidence type="ECO:0000313" key="4">
    <source>
        <dbReference type="EMBL" id="KAK5114654.1"/>
    </source>
</evidence>
<comment type="similarity">
    <text evidence="1">Belongs to the TRAFAC class TrmE-Era-EngA-EngB-Septin-like GTPase superfamily. Septin GTPase family.</text>
</comment>
<dbReference type="Proteomes" id="UP001310890">
    <property type="component" value="Unassembled WGS sequence"/>
</dbReference>
<reference evidence="4" key="1">
    <citation type="submission" date="2023-08" db="EMBL/GenBank/DDBJ databases">
        <title>Black Yeasts Isolated from many extreme environments.</title>
        <authorList>
            <person name="Coleine C."/>
            <person name="Stajich J.E."/>
            <person name="Selbmann L."/>
        </authorList>
    </citation>
    <scope>NUCLEOTIDE SEQUENCE</scope>
    <source>
        <strain evidence="4">CCFEE 5401</strain>
    </source>
</reference>
<dbReference type="PROSITE" id="PS51719">
    <property type="entry name" value="G_SEPTIN"/>
    <property type="match status" value="1"/>
</dbReference>
<feature type="compositionally biased region" description="Low complexity" evidence="2">
    <location>
        <begin position="101"/>
        <end position="119"/>
    </location>
</feature>
<feature type="compositionally biased region" description="Low complexity" evidence="2">
    <location>
        <begin position="61"/>
        <end position="72"/>
    </location>
</feature>
<dbReference type="FunFam" id="3.40.50.300:FF:001827">
    <property type="entry name" value="Septin"/>
    <property type="match status" value="1"/>
</dbReference>
<feature type="compositionally biased region" description="Low complexity" evidence="2">
    <location>
        <begin position="249"/>
        <end position="262"/>
    </location>
</feature>
<feature type="compositionally biased region" description="Gly residues" evidence="2">
    <location>
        <begin position="733"/>
        <end position="743"/>
    </location>
</feature>
<feature type="region of interest" description="Disordered" evidence="2">
    <location>
        <begin position="1"/>
        <end position="185"/>
    </location>
</feature>
<feature type="compositionally biased region" description="Polar residues" evidence="2">
    <location>
        <begin position="587"/>
        <end position="617"/>
    </location>
</feature>
<dbReference type="AlphaFoldDB" id="A0AAN7TL20"/>
<evidence type="ECO:0000313" key="5">
    <source>
        <dbReference type="Proteomes" id="UP001310890"/>
    </source>
</evidence>
<gene>
    <name evidence="4" type="ORF">LTR62_002227</name>
</gene>
<organism evidence="4 5">
    <name type="scientific">Meristemomyces frigidus</name>
    <dbReference type="NCBI Taxonomy" id="1508187"/>
    <lineage>
        <taxon>Eukaryota</taxon>
        <taxon>Fungi</taxon>
        <taxon>Dikarya</taxon>
        <taxon>Ascomycota</taxon>
        <taxon>Pezizomycotina</taxon>
        <taxon>Dothideomycetes</taxon>
        <taxon>Dothideomycetidae</taxon>
        <taxon>Mycosphaerellales</taxon>
        <taxon>Teratosphaeriaceae</taxon>
        <taxon>Meristemomyces</taxon>
    </lineage>
</organism>
<feature type="compositionally biased region" description="Acidic residues" evidence="2">
    <location>
        <begin position="575"/>
        <end position="586"/>
    </location>
</feature>
<feature type="region of interest" description="Disordered" evidence="2">
    <location>
        <begin position="714"/>
        <end position="822"/>
    </location>
</feature>
<keyword evidence="1" id="KW-0342">GTP-binding</keyword>
<keyword evidence="1" id="KW-0547">Nucleotide-binding</keyword>
<dbReference type="InterPro" id="IPR030379">
    <property type="entry name" value="G_SEPTIN_dom"/>
</dbReference>
<feature type="compositionally biased region" description="Acidic residues" evidence="2">
    <location>
        <begin position="550"/>
        <end position="563"/>
    </location>
</feature>
<dbReference type="EMBL" id="JAVRRL010000016">
    <property type="protein sequence ID" value="KAK5114654.1"/>
    <property type="molecule type" value="Genomic_DNA"/>
</dbReference>
<feature type="compositionally biased region" description="Polar residues" evidence="2">
    <location>
        <begin position="314"/>
        <end position="329"/>
    </location>
</feature>
<protein>
    <recommendedName>
        <fullName evidence="3">Septin-type G domain-containing protein</fullName>
    </recommendedName>
</protein>
<evidence type="ECO:0000259" key="3">
    <source>
        <dbReference type="PROSITE" id="PS51719"/>
    </source>
</evidence>
<comment type="caution">
    <text evidence="4">The sequence shown here is derived from an EMBL/GenBank/DDBJ whole genome shotgun (WGS) entry which is preliminary data.</text>
</comment>
<feature type="region of interest" description="Disordered" evidence="2">
    <location>
        <begin position="550"/>
        <end position="626"/>
    </location>
</feature>
<dbReference type="PANTHER" id="PTHR18884">
    <property type="entry name" value="SEPTIN"/>
    <property type="match status" value="1"/>
</dbReference>
<evidence type="ECO:0000256" key="1">
    <source>
        <dbReference type="RuleBase" id="RU004560"/>
    </source>
</evidence>
<accession>A0AAN7TL20</accession>
<name>A0AAN7TL20_9PEZI</name>
<dbReference type="Pfam" id="PF00735">
    <property type="entry name" value="Septin"/>
    <property type="match status" value="3"/>
</dbReference>
<evidence type="ECO:0000256" key="2">
    <source>
        <dbReference type="SAM" id="MobiDB-lite"/>
    </source>
</evidence>